<comment type="caution">
    <text evidence="1">The sequence shown here is derived from an EMBL/GenBank/DDBJ whole genome shotgun (WGS) entry which is preliminary data.</text>
</comment>
<evidence type="ECO:0000313" key="1">
    <source>
        <dbReference type="EMBL" id="OQO05354.1"/>
    </source>
</evidence>
<proteinExistence type="predicted"/>
<dbReference type="SUPFAM" id="SSF49777">
    <property type="entry name" value="PEBP-like"/>
    <property type="match status" value="1"/>
</dbReference>
<sequence length="82" mass="9141">MVTMQLLKLLAATATQHKTLAPYMSPTPLPVAPHRYTFLVYRQPKNYVPPPSLNYAPGARKNFDLAAHVKQSGLQGSMRANY</sequence>
<keyword evidence="2" id="KW-1185">Reference proteome</keyword>
<dbReference type="Gene3D" id="3.90.280.10">
    <property type="entry name" value="PEBP-like"/>
    <property type="match status" value="1"/>
</dbReference>
<dbReference type="STRING" id="1507870.A0A1V8T227"/>
<organism evidence="1 2">
    <name type="scientific">Cryoendolithus antarcticus</name>
    <dbReference type="NCBI Taxonomy" id="1507870"/>
    <lineage>
        <taxon>Eukaryota</taxon>
        <taxon>Fungi</taxon>
        <taxon>Dikarya</taxon>
        <taxon>Ascomycota</taxon>
        <taxon>Pezizomycotina</taxon>
        <taxon>Dothideomycetes</taxon>
        <taxon>Dothideomycetidae</taxon>
        <taxon>Cladosporiales</taxon>
        <taxon>Cladosporiaceae</taxon>
        <taxon>Cryoendolithus</taxon>
    </lineage>
</organism>
<name>A0A1V8T227_9PEZI</name>
<dbReference type="InParanoid" id="A0A1V8T227"/>
<reference evidence="2" key="1">
    <citation type="submission" date="2017-03" db="EMBL/GenBank/DDBJ databases">
        <title>Genomes of endolithic fungi from Antarctica.</title>
        <authorList>
            <person name="Coleine C."/>
            <person name="Masonjones S."/>
            <person name="Stajich J.E."/>
        </authorList>
    </citation>
    <scope>NUCLEOTIDE SEQUENCE [LARGE SCALE GENOMIC DNA]</scope>
    <source>
        <strain evidence="2">CCFEE 5527</strain>
    </source>
</reference>
<evidence type="ECO:0000313" key="2">
    <source>
        <dbReference type="Proteomes" id="UP000192596"/>
    </source>
</evidence>
<dbReference type="AlphaFoldDB" id="A0A1V8T227"/>
<dbReference type="InterPro" id="IPR036610">
    <property type="entry name" value="PEBP-like_sf"/>
</dbReference>
<dbReference type="OrthoDB" id="2506647at2759"/>
<dbReference type="Proteomes" id="UP000192596">
    <property type="component" value="Unassembled WGS sequence"/>
</dbReference>
<dbReference type="EMBL" id="NAJO01000019">
    <property type="protein sequence ID" value="OQO05354.1"/>
    <property type="molecule type" value="Genomic_DNA"/>
</dbReference>
<gene>
    <name evidence="1" type="ORF">B0A48_09122</name>
</gene>
<accession>A0A1V8T227</accession>
<protein>
    <submittedName>
        <fullName evidence="1">Uncharacterized protein</fullName>
    </submittedName>
</protein>